<protein>
    <submittedName>
        <fullName evidence="1">Uncharacterized protein</fullName>
    </submittedName>
</protein>
<evidence type="ECO:0000313" key="1">
    <source>
        <dbReference type="Ensembl" id="ENSOSIP00000026010.1"/>
    </source>
</evidence>
<sequence>LKDVGSGRGETGGGWLCVCFAGGMRQLLVWIQRNLLKERPELFVQGDSVCLLLPFTIKPIILLSLLRSCDF</sequence>
<dbReference type="AlphaFoldDB" id="A0A8C7YB40"/>
<keyword evidence="2" id="KW-1185">Reference proteome</keyword>
<organism evidence="1 2">
    <name type="scientific">Oryzias sinensis</name>
    <name type="common">Chinese medaka</name>
    <dbReference type="NCBI Taxonomy" id="183150"/>
    <lineage>
        <taxon>Eukaryota</taxon>
        <taxon>Metazoa</taxon>
        <taxon>Chordata</taxon>
        <taxon>Craniata</taxon>
        <taxon>Vertebrata</taxon>
        <taxon>Euteleostomi</taxon>
        <taxon>Actinopterygii</taxon>
        <taxon>Neopterygii</taxon>
        <taxon>Teleostei</taxon>
        <taxon>Neoteleostei</taxon>
        <taxon>Acanthomorphata</taxon>
        <taxon>Ovalentaria</taxon>
        <taxon>Atherinomorphae</taxon>
        <taxon>Beloniformes</taxon>
        <taxon>Adrianichthyidae</taxon>
        <taxon>Oryziinae</taxon>
        <taxon>Oryzias</taxon>
    </lineage>
</organism>
<evidence type="ECO:0000313" key="2">
    <source>
        <dbReference type="Proteomes" id="UP000694383"/>
    </source>
</evidence>
<reference evidence="1" key="2">
    <citation type="submission" date="2025-09" db="UniProtKB">
        <authorList>
            <consortium name="Ensembl"/>
        </authorList>
    </citation>
    <scope>IDENTIFICATION</scope>
</reference>
<name>A0A8C7YB40_9TELE</name>
<accession>A0A8C7YB40</accession>
<dbReference type="GeneTree" id="ENSGT00940000173023"/>
<reference evidence="1" key="1">
    <citation type="submission" date="2025-08" db="UniProtKB">
        <authorList>
            <consortium name="Ensembl"/>
        </authorList>
    </citation>
    <scope>IDENTIFICATION</scope>
</reference>
<proteinExistence type="predicted"/>
<dbReference type="Proteomes" id="UP000694383">
    <property type="component" value="Unplaced"/>
</dbReference>
<dbReference type="Ensembl" id="ENSOSIT00000027425.1">
    <property type="protein sequence ID" value="ENSOSIP00000026010.1"/>
    <property type="gene ID" value="ENSOSIG00000013601.1"/>
</dbReference>